<accession>A0ABQ4JFJ3</accession>
<organism evidence="3 4">
    <name type="scientific">Micromonospora qiuiae</name>
    <dbReference type="NCBI Taxonomy" id="502268"/>
    <lineage>
        <taxon>Bacteria</taxon>
        <taxon>Bacillati</taxon>
        <taxon>Actinomycetota</taxon>
        <taxon>Actinomycetes</taxon>
        <taxon>Micromonosporales</taxon>
        <taxon>Micromonosporaceae</taxon>
        <taxon>Micromonospora</taxon>
    </lineage>
</organism>
<evidence type="ECO:0000256" key="1">
    <source>
        <dbReference type="SAM" id="MobiDB-lite"/>
    </source>
</evidence>
<comment type="caution">
    <text evidence="3">The sequence shown here is derived from an EMBL/GenBank/DDBJ whole genome shotgun (WGS) entry which is preliminary data.</text>
</comment>
<feature type="region of interest" description="Disordered" evidence="1">
    <location>
        <begin position="56"/>
        <end position="104"/>
    </location>
</feature>
<dbReference type="EMBL" id="BOPC01000062">
    <property type="protein sequence ID" value="GIJ29113.1"/>
    <property type="molecule type" value="Genomic_DNA"/>
</dbReference>
<dbReference type="Proteomes" id="UP000653076">
    <property type="component" value="Unassembled WGS sequence"/>
</dbReference>
<protein>
    <recommendedName>
        <fullName evidence="2">Tn3 transposase DDE domain-containing protein</fullName>
    </recommendedName>
</protein>
<evidence type="ECO:0000313" key="3">
    <source>
        <dbReference type="EMBL" id="GIJ29113.1"/>
    </source>
</evidence>
<proteinExistence type="predicted"/>
<reference evidence="3 4" key="1">
    <citation type="submission" date="2021-01" db="EMBL/GenBank/DDBJ databases">
        <title>Whole genome shotgun sequence of Verrucosispora qiuiae NBRC 106684.</title>
        <authorList>
            <person name="Komaki H."/>
            <person name="Tamura T."/>
        </authorList>
    </citation>
    <scope>NUCLEOTIDE SEQUENCE [LARGE SCALE GENOMIC DNA]</scope>
    <source>
        <strain evidence="3 4">NBRC 106684</strain>
    </source>
</reference>
<keyword evidence="4" id="KW-1185">Reference proteome</keyword>
<dbReference type="InterPro" id="IPR002513">
    <property type="entry name" value="Tn3_Tnp_DDE_dom"/>
</dbReference>
<sequence>MLRAGLNAIVLWNTRHIDLAVNLLRAKGYPVRDKDAARLSPLAYAHINMLGRYSFPKPGDGPRLRPLRDPAKPGDRMRAKDIETLPRLRPCPVAPGRLRSTLAG</sequence>
<evidence type="ECO:0000313" key="4">
    <source>
        <dbReference type="Proteomes" id="UP000653076"/>
    </source>
</evidence>
<gene>
    <name evidence="3" type="ORF">Vqi01_42750</name>
</gene>
<feature type="compositionally biased region" description="Basic and acidic residues" evidence="1">
    <location>
        <begin position="60"/>
        <end position="86"/>
    </location>
</feature>
<feature type="domain" description="Tn3 transposase DDE" evidence="2">
    <location>
        <begin position="7"/>
        <end position="53"/>
    </location>
</feature>
<name>A0ABQ4JFJ3_9ACTN</name>
<evidence type="ECO:0000259" key="2">
    <source>
        <dbReference type="Pfam" id="PF01526"/>
    </source>
</evidence>
<dbReference type="Pfam" id="PF01526">
    <property type="entry name" value="DDE_Tnp_Tn3"/>
    <property type="match status" value="1"/>
</dbReference>